<feature type="compositionally biased region" description="Basic residues" evidence="1">
    <location>
        <begin position="144"/>
        <end position="188"/>
    </location>
</feature>
<feature type="compositionally biased region" description="Low complexity" evidence="1">
    <location>
        <begin position="696"/>
        <end position="707"/>
    </location>
</feature>
<evidence type="ECO:0000313" key="2">
    <source>
        <dbReference type="EMBL" id="EYC01459.1"/>
    </source>
</evidence>
<gene>
    <name evidence="2" type="primary">Acey_s0107.g3813</name>
    <name evidence="2" type="ORF">Y032_0107g3813</name>
</gene>
<evidence type="ECO:0000313" key="3">
    <source>
        <dbReference type="Proteomes" id="UP000024635"/>
    </source>
</evidence>
<feature type="compositionally biased region" description="Low complexity" evidence="1">
    <location>
        <begin position="633"/>
        <end position="657"/>
    </location>
</feature>
<feature type="compositionally biased region" description="Polar residues" evidence="1">
    <location>
        <begin position="615"/>
        <end position="632"/>
    </location>
</feature>
<dbReference type="Proteomes" id="UP000024635">
    <property type="component" value="Unassembled WGS sequence"/>
</dbReference>
<feature type="compositionally biased region" description="Low complexity" evidence="1">
    <location>
        <begin position="894"/>
        <end position="905"/>
    </location>
</feature>
<comment type="caution">
    <text evidence="2">The sequence shown here is derived from an EMBL/GenBank/DDBJ whole genome shotgun (WGS) entry which is preliminary data.</text>
</comment>
<protein>
    <submittedName>
        <fullName evidence="2">Uncharacterized protein</fullName>
    </submittedName>
</protein>
<keyword evidence="3" id="KW-1185">Reference proteome</keyword>
<feature type="region of interest" description="Disordered" evidence="1">
    <location>
        <begin position="107"/>
        <end position="217"/>
    </location>
</feature>
<feature type="compositionally biased region" description="Polar residues" evidence="1">
    <location>
        <begin position="550"/>
        <end position="566"/>
    </location>
</feature>
<feature type="region of interest" description="Disordered" evidence="1">
    <location>
        <begin position="804"/>
        <end position="972"/>
    </location>
</feature>
<accession>A0A016TES2</accession>
<feature type="region of interest" description="Disordered" evidence="1">
    <location>
        <begin position="323"/>
        <end position="362"/>
    </location>
</feature>
<dbReference type="EMBL" id="JARK01001443">
    <property type="protein sequence ID" value="EYC01459.1"/>
    <property type="molecule type" value="Genomic_DNA"/>
</dbReference>
<dbReference type="AlphaFoldDB" id="A0A016TES2"/>
<organism evidence="2 3">
    <name type="scientific">Ancylostoma ceylanicum</name>
    <dbReference type="NCBI Taxonomy" id="53326"/>
    <lineage>
        <taxon>Eukaryota</taxon>
        <taxon>Metazoa</taxon>
        <taxon>Ecdysozoa</taxon>
        <taxon>Nematoda</taxon>
        <taxon>Chromadorea</taxon>
        <taxon>Rhabditida</taxon>
        <taxon>Rhabditina</taxon>
        <taxon>Rhabditomorpha</taxon>
        <taxon>Strongyloidea</taxon>
        <taxon>Ancylostomatidae</taxon>
        <taxon>Ancylostomatinae</taxon>
        <taxon>Ancylostoma</taxon>
    </lineage>
</organism>
<sequence>MGEKLHAQVATVVSVAVVNVDLDQVGSEGNDELIRSKQQATALVKNACQYAVDGGEVVATTTDTKQPVAVAVVRTGSTQTIATEQQENVVSPNTLDEQQRSAISKLDDVLDTASLPRSQITSTSASRTQPTPSGLAEADTSSRHSSKRSSRSRRTRGSRSTRRRRTKSRSGSSRSKRRSGSRRRRQRTPRQIGAYSHRRSKSRRSRSSKSSRSSRSRKACRCAIIAALEQGTHTESEKRDFAALLDCPKPYCKKCKELKKRLNIPSGKTCETECNFEVPRGIDQSARSSQREVKYKTTQPTMESMGVKFCTCLECSRYRQQGEIITPSRSERTAPPSRKQPPPGVKVTRFPRSPRKGTPECLYNLRKPRKGESRREYDLKNASPAGSLHSTFPINLQETKVPLSPYQTPQKRSIPIQRTPGTAGTQYWTPKAGSRSPSVRTARPALSPPVRTARSAVSPSLRTARPVISPGTSIRTARTGPSRVIPAQTAKYGQSSGISVQAAKPSPSPWRSVQAAKPGQSPGTSIQAAKPGPSPGISIQAAKSGPSPGISIQATKSGPSSGTSVQGAKPGQSLGTSAQAVKPGESPRTSMEAIKPGQSPGTSVQTAKPGLSPGISIQATKPVQSPGSSVRTARSGKSSGRWASWSRSRSTSSSSGRPQTPMVPAGRTSILSAPKEPQPSATISSKDRPRSFSQTSAGSSPGLAGASNNIAPPKSMEQPAMQAGTYIPERDYNPVCNCTNCKNERRLREENDVCDCYDCITEMRTTISAGKTSSRKSSASPHPPLRMKAEYTWVKKLLKIQQPAGRYHTPNEKRVEYPWQKTSATPSQVHSHQNGGGTSRNRSSSSHHGISTPSASQHSQSSSVATGGSQSSSQAEPVKQREESVSGPRSENKSTSSAATFNTSSPYVTPRSTRKSTRSTKKSSRSTRKSTRSRRSRRAGKPRWPSSSDESESWSEPEQQSGSYRTPRSRSQRQRFFSHILVFGNEHFFRRSKKRKPWR</sequence>
<feature type="compositionally biased region" description="Basic residues" evidence="1">
    <location>
        <begin position="912"/>
        <end position="941"/>
    </location>
</feature>
<feature type="compositionally biased region" description="Polar residues" evidence="1">
    <location>
        <begin position="820"/>
        <end position="833"/>
    </location>
</feature>
<feature type="compositionally biased region" description="Polar residues" evidence="1">
    <location>
        <begin position="115"/>
        <end position="132"/>
    </location>
</feature>
<reference evidence="3" key="1">
    <citation type="journal article" date="2015" name="Nat. Genet.">
        <title>The genome and transcriptome of the zoonotic hookworm Ancylostoma ceylanicum identify infection-specific gene families.</title>
        <authorList>
            <person name="Schwarz E.M."/>
            <person name="Hu Y."/>
            <person name="Antoshechkin I."/>
            <person name="Miller M.M."/>
            <person name="Sternberg P.W."/>
            <person name="Aroian R.V."/>
        </authorList>
    </citation>
    <scope>NUCLEOTIDE SEQUENCE</scope>
    <source>
        <strain evidence="3">HY135</strain>
    </source>
</reference>
<feature type="compositionally biased region" description="Low complexity" evidence="1">
    <location>
        <begin position="839"/>
        <end position="875"/>
    </location>
</feature>
<proteinExistence type="predicted"/>
<dbReference type="STRING" id="53326.A0A016TES2"/>
<dbReference type="OrthoDB" id="5877041at2759"/>
<feature type="compositionally biased region" description="Polar residues" evidence="1">
    <location>
        <begin position="419"/>
        <end position="428"/>
    </location>
</feature>
<feature type="compositionally biased region" description="Basic residues" evidence="1">
    <location>
        <begin position="196"/>
        <end position="217"/>
    </location>
</feature>
<evidence type="ECO:0000256" key="1">
    <source>
        <dbReference type="SAM" id="MobiDB-lite"/>
    </source>
</evidence>
<feature type="region of interest" description="Disordered" evidence="1">
    <location>
        <begin position="404"/>
        <end position="717"/>
    </location>
</feature>
<name>A0A016TES2_9BILA</name>